<dbReference type="EMBL" id="JAGGMR010000001">
    <property type="protein sequence ID" value="MBP2189608.1"/>
    <property type="molecule type" value="Genomic_DNA"/>
</dbReference>
<dbReference type="InterPro" id="IPR019446">
    <property type="entry name" value="BMT5-like"/>
</dbReference>
<sequence length="259" mass="29088">MRVILYGCGDFSYVIEYLQVALKALQLPAYASFDPQDSSSHVPVDVMATELRTLDQLKRQYGLRVQENIAALQARGVTVELGVNAVGHPSYGPFDLVIFRNPHTGNYGSSQDPSMTSYLEAIGSNNGLFQGVLAQTHHTRVPYGLVLITVVGWPYLGKNPKSQLGFQGLQLENVNYAREYGNAAGLEFLRHINFGPQWVARNTGGTFQADEIGLLYRDATHWLDLRELEHTMRAYDEDRVPAWCKLHPDYEAMRRKIGK</sequence>
<dbReference type="RefSeq" id="WP_209888543.1">
    <property type="nucleotide sequence ID" value="NZ_JAGGMR010000001.1"/>
</dbReference>
<feature type="domain" description="25S rRNA (uridine-N(3))-methyltransferase BMT5-like" evidence="1">
    <location>
        <begin position="39"/>
        <end position="151"/>
    </location>
</feature>
<gene>
    <name evidence="2" type="ORF">BJ987_002509</name>
</gene>
<dbReference type="Pfam" id="PF10354">
    <property type="entry name" value="BMT5-like"/>
    <property type="match status" value="1"/>
</dbReference>
<keyword evidence="3" id="KW-1185">Reference proteome</keyword>
<comment type="caution">
    <text evidence="2">The sequence shown here is derived from an EMBL/GenBank/DDBJ whole genome shotgun (WGS) entry which is preliminary data.</text>
</comment>
<proteinExistence type="predicted"/>
<organism evidence="2 3">
    <name type="scientific">Nocardia goodfellowii</name>
    <dbReference type="NCBI Taxonomy" id="882446"/>
    <lineage>
        <taxon>Bacteria</taxon>
        <taxon>Bacillati</taxon>
        <taxon>Actinomycetota</taxon>
        <taxon>Actinomycetes</taxon>
        <taxon>Mycobacteriales</taxon>
        <taxon>Nocardiaceae</taxon>
        <taxon>Nocardia</taxon>
    </lineage>
</organism>
<evidence type="ECO:0000313" key="2">
    <source>
        <dbReference type="EMBL" id="MBP2189608.1"/>
    </source>
</evidence>
<name>A0ABS4QEU3_9NOCA</name>
<evidence type="ECO:0000313" key="3">
    <source>
        <dbReference type="Proteomes" id="UP001519325"/>
    </source>
</evidence>
<reference evidence="2 3" key="1">
    <citation type="submission" date="2021-03" db="EMBL/GenBank/DDBJ databases">
        <title>Sequencing the genomes of 1000 actinobacteria strains.</title>
        <authorList>
            <person name="Klenk H.-P."/>
        </authorList>
    </citation>
    <scope>NUCLEOTIDE SEQUENCE [LARGE SCALE GENOMIC DNA]</scope>
    <source>
        <strain evidence="2 3">DSM 45516</strain>
    </source>
</reference>
<dbReference type="Proteomes" id="UP001519325">
    <property type="component" value="Unassembled WGS sequence"/>
</dbReference>
<accession>A0ABS4QEU3</accession>
<evidence type="ECO:0000259" key="1">
    <source>
        <dbReference type="Pfam" id="PF10354"/>
    </source>
</evidence>
<protein>
    <recommendedName>
        <fullName evidence="1">25S rRNA (uridine-N(3))-methyltransferase BMT5-like domain-containing protein</fullName>
    </recommendedName>
</protein>